<sequence>MKAPNKFLHNNEETYASLNDFTDAIEALPMDLTRNFTLLREVDAKVSSLQHLISSSISNLLTNTNSFQETKSISSSKLQSLLIQIIPYADEKISLASSTRDAVKKHLKRLDLDFSLIENEIPAIIRLGSTNHPAFSSNSNISRSETRKEAIATRRTTTEELNIPNNSRGNHRENSTPIRKKRISHINGGATSPRFDTPDKDKKKGSTYEKIKSKDQNQQSQFQLRREPIKKKFKSRFINFYYIMFKINILIYPNEPTYCYCDQVSYGEMVACDGKKCHREWFHLPCNSYFIIIIFFTNIRYWPSRASSRRMISEVLYKKIKDLQATPITSPRIMVKILVKTQKNETTSYIFTFVSLKAQDDCNNFKLNIQKTISKKNNAHNVQSVSDILARRNFEQDIDLQQSLLKDNNELMKTFSETVIKGNITNEQFWSTRIHLLRTYAVEKYQKRGLYNVLVTIRPQTIDNKIKLSLSREKIHDIFQQHPLIKHIYNKNVPPLSEDDFWGRFFLSRLCKKLRGEKLNTSDSNDEILDKYIDYADNLTQPYTNNTKDISHFIDLIRNEHHIRKTCNFESPIALRDLENVKMSQSLNNLSIKMINFSKNTTEK</sequence>
<dbReference type="STRING" id="1209962.L0P7M1"/>
<dbReference type="InterPro" id="IPR013083">
    <property type="entry name" value="Znf_RING/FYVE/PHD"/>
</dbReference>
<dbReference type="SMART" id="SM01408">
    <property type="entry name" value="ING"/>
    <property type="match status" value="1"/>
</dbReference>
<evidence type="ECO:0000256" key="2">
    <source>
        <dbReference type="ARBA" id="ARBA00009448"/>
    </source>
</evidence>
<dbReference type="InterPro" id="IPR027079">
    <property type="entry name" value="Tfb1/GTF2H1"/>
</dbReference>
<feature type="compositionally biased region" description="Basic and acidic residues" evidence="7">
    <location>
        <begin position="196"/>
        <end position="215"/>
    </location>
</feature>
<dbReference type="Pfam" id="PF03909">
    <property type="entry name" value="BSD"/>
    <property type="match status" value="2"/>
</dbReference>
<reference evidence="9 10" key="1">
    <citation type="journal article" date="2012" name="MBio">
        <title>De novo assembly of the Pneumocystis jirovecii genome from a single bronchoalveolar lavage fluid specimen from a patient.</title>
        <authorList>
            <person name="Cisse O.H."/>
            <person name="Pagni M."/>
            <person name="Hauser P.M."/>
        </authorList>
    </citation>
    <scope>NUCLEOTIDE SEQUENCE [LARGE SCALE GENOMIC DNA]</scope>
    <source>
        <strain evidence="9 10">SE8</strain>
    </source>
</reference>
<dbReference type="InterPro" id="IPR024610">
    <property type="entry name" value="ING_N_histone-binding"/>
</dbReference>
<comment type="caution">
    <text evidence="9">The sequence shown here is derived from an EMBL/GenBank/DDBJ whole genome shotgun (WGS) entry which is preliminary data.</text>
</comment>
<feature type="non-terminal residue" evidence="9">
    <location>
        <position position="604"/>
    </location>
</feature>
<dbReference type="Proteomes" id="UP000010422">
    <property type="component" value="Unassembled WGS sequence"/>
</dbReference>
<evidence type="ECO:0000313" key="10">
    <source>
        <dbReference type="Proteomes" id="UP000010422"/>
    </source>
</evidence>
<dbReference type="SUPFAM" id="SSF57903">
    <property type="entry name" value="FYVE/PHD zinc finger"/>
    <property type="match status" value="1"/>
</dbReference>
<keyword evidence="4" id="KW-0805">Transcription regulation</keyword>
<dbReference type="SMART" id="SM00751">
    <property type="entry name" value="BSD"/>
    <property type="match status" value="2"/>
</dbReference>
<dbReference type="SUPFAM" id="SSF50729">
    <property type="entry name" value="PH domain-like"/>
    <property type="match status" value="1"/>
</dbReference>
<organism evidence="10">
    <name type="scientific">Pneumocystis jirovecii</name>
    <name type="common">Human pneumocystis pneumonia agent</name>
    <dbReference type="NCBI Taxonomy" id="42068"/>
    <lineage>
        <taxon>Eukaryota</taxon>
        <taxon>Fungi</taxon>
        <taxon>Dikarya</taxon>
        <taxon>Ascomycota</taxon>
        <taxon>Taphrinomycotina</taxon>
        <taxon>Pneumocystomycetes</taxon>
        <taxon>Pneumocystaceae</taxon>
        <taxon>Pneumocystis</taxon>
    </lineage>
</organism>
<dbReference type="Gene3D" id="3.30.40.10">
    <property type="entry name" value="Zinc/RING finger domain, C3HC4 (zinc finger)"/>
    <property type="match status" value="1"/>
</dbReference>
<evidence type="ECO:0000256" key="7">
    <source>
        <dbReference type="SAM" id="MobiDB-lite"/>
    </source>
</evidence>
<dbReference type="AlphaFoldDB" id="L0P7M1"/>
<dbReference type="CDD" id="cd15505">
    <property type="entry name" value="PHD_ING"/>
    <property type="match status" value="1"/>
</dbReference>
<dbReference type="GO" id="GO:0000785">
    <property type="term" value="C:chromatin"/>
    <property type="evidence" value="ECO:0007669"/>
    <property type="project" value="UniProtKB-ARBA"/>
</dbReference>
<dbReference type="Gene3D" id="2.30.29.30">
    <property type="entry name" value="Pleckstrin-homology domain (PH domain)/Phosphotyrosine-binding domain (PTB)"/>
    <property type="match status" value="1"/>
</dbReference>
<accession>L0P7M1</accession>
<gene>
    <name evidence="9" type="ORF">PNEJI1_002599</name>
</gene>
<keyword evidence="6" id="KW-0539">Nucleus</keyword>
<dbReference type="EMBL" id="CAKM01000029">
    <property type="protein sequence ID" value="CCJ28227.1"/>
    <property type="molecule type" value="Genomic_DNA"/>
</dbReference>
<evidence type="ECO:0000256" key="4">
    <source>
        <dbReference type="ARBA" id="ARBA00023015"/>
    </source>
</evidence>
<feature type="region of interest" description="Disordered" evidence="7">
    <location>
        <begin position="132"/>
        <end position="225"/>
    </location>
</feature>
<protein>
    <recommendedName>
        <fullName evidence="8">BSD domain-containing protein</fullName>
    </recommendedName>
</protein>
<feature type="compositionally biased region" description="Polar residues" evidence="7">
    <location>
        <begin position="132"/>
        <end position="143"/>
    </location>
</feature>
<comment type="similarity">
    <text evidence="2">Belongs to the TFB1 family.</text>
</comment>
<comment type="subcellular location">
    <subcellularLocation>
        <location evidence="1">Nucleus</location>
    </subcellularLocation>
</comment>
<feature type="domain" description="BSD" evidence="8">
    <location>
        <begin position="462"/>
        <end position="513"/>
    </location>
</feature>
<dbReference type="InParanoid" id="L0P7M1"/>
<evidence type="ECO:0000256" key="6">
    <source>
        <dbReference type="ARBA" id="ARBA00023242"/>
    </source>
</evidence>
<dbReference type="Gene3D" id="6.10.140.1740">
    <property type="match status" value="1"/>
</dbReference>
<evidence type="ECO:0000313" key="9">
    <source>
        <dbReference type="EMBL" id="CCJ28227.1"/>
    </source>
</evidence>
<dbReference type="GO" id="GO:0006351">
    <property type="term" value="P:DNA-templated transcription"/>
    <property type="evidence" value="ECO:0007669"/>
    <property type="project" value="InterPro"/>
</dbReference>
<dbReference type="InterPro" id="IPR005607">
    <property type="entry name" value="BSD_dom"/>
</dbReference>
<keyword evidence="5" id="KW-0804">Transcription</keyword>
<feature type="compositionally biased region" description="Basic and acidic residues" evidence="7">
    <location>
        <begin position="144"/>
        <end position="158"/>
    </location>
</feature>
<dbReference type="Pfam" id="PF12998">
    <property type="entry name" value="ING"/>
    <property type="match status" value="1"/>
</dbReference>
<dbReference type="PROSITE" id="PS50858">
    <property type="entry name" value="BSD"/>
    <property type="match status" value="2"/>
</dbReference>
<proteinExistence type="inferred from homology"/>
<dbReference type="InterPro" id="IPR011993">
    <property type="entry name" value="PH-like_dom_sf"/>
</dbReference>
<dbReference type="VEuPathDB" id="FungiDB:PNEJI1_002599"/>
<feature type="domain" description="BSD" evidence="8">
    <location>
        <begin position="388"/>
        <end position="441"/>
    </location>
</feature>
<dbReference type="SUPFAM" id="SSF140383">
    <property type="entry name" value="BSD domain-like"/>
    <property type="match status" value="1"/>
</dbReference>
<dbReference type="GO" id="GO:0000439">
    <property type="term" value="C:transcription factor TFIIH core complex"/>
    <property type="evidence" value="ECO:0007669"/>
    <property type="project" value="InterPro"/>
</dbReference>
<evidence type="ECO:0000256" key="3">
    <source>
        <dbReference type="ARBA" id="ARBA00022737"/>
    </source>
</evidence>
<keyword evidence="3" id="KW-0677">Repeat</keyword>
<evidence type="ECO:0000256" key="5">
    <source>
        <dbReference type="ARBA" id="ARBA00023163"/>
    </source>
</evidence>
<name>L0P7M1_PNEJI</name>
<evidence type="ECO:0000259" key="8">
    <source>
        <dbReference type="PROSITE" id="PS50858"/>
    </source>
</evidence>
<dbReference type="GO" id="GO:0006289">
    <property type="term" value="P:nucleotide-excision repair"/>
    <property type="evidence" value="ECO:0007669"/>
    <property type="project" value="InterPro"/>
</dbReference>
<evidence type="ECO:0000256" key="1">
    <source>
        <dbReference type="ARBA" id="ARBA00004123"/>
    </source>
</evidence>
<dbReference type="Pfam" id="PF08567">
    <property type="entry name" value="PH_TFIIH"/>
    <property type="match status" value="1"/>
</dbReference>
<dbReference type="PANTHER" id="PTHR12856">
    <property type="entry name" value="TRANSCRIPTION INITIATION FACTOR IIH-RELATED"/>
    <property type="match status" value="1"/>
</dbReference>
<dbReference type="InterPro" id="IPR011011">
    <property type="entry name" value="Znf_FYVE_PHD"/>
</dbReference>
<dbReference type="InterPro" id="IPR013876">
    <property type="entry name" value="TFIIH_BTF_p62_N"/>
</dbReference>
<dbReference type="InterPro" id="IPR035925">
    <property type="entry name" value="BSD_dom_sf"/>
</dbReference>